<name>A0ABV6LEI9_9SPHI</name>
<dbReference type="PANTHER" id="PTHR42878">
    <property type="entry name" value="TWO-COMPONENT HISTIDINE KINASE"/>
    <property type="match status" value="1"/>
</dbReference>
<dbReference type="NCBIfam" id="TIGR00229">
    <property type="entry name" value="sensory_box"/>
    <property type="match status" value="1"/>
</dbReference>
<dbReference type="InterPro" id="IPR004358">
    <property type="entry name" value="Sig_transdc_His_kin-like_C"/>
</dbReference>
<evidence type="ECO:0000256" key="4">
    <source>
        <dbReference type="ARBA" id="ARBA00022553"/>
    </source>
</evidence>
<evidence type="ECO:0000313" key="17">
    <source>
        <dbReference type="Proteomes" id="UP001589828"/>
    </source>
</evidence>
<dbReference type="EMBL" id="JBHLTS010000076">
    <property type="protein sequence ID" value="MFC0517882.1"/>
    <property type="molecule type" value="Genomic_DNA"/>
</dbReference>
<dbReference type="InterPro" id="IPR003661">
    <property type="entry name" value="HisK_dim/P_dom"/>
</dbReference>
<dbReference type="PROSITE" id="PS50113">
    <property type="entry name" value="PAC"/>
    <property type="match status" value="1"/>
</dbReference>
<dbReference type="Proteomes" id="UP001589828">
    <property type="component" value="Unassembled WGS sequence"/>
</dbReference>
<dbReference type="CDD" id="cd00130">
    <property type="entry name" value="PAS"/>
    <property type="match status" value="1"/>
</dbReference>
<evidence type="ECO:0000256" key="5">
    <source>
        <dbReference type="ARBA" id="ARBA00022679"/>
    </source>
</evidence>
<dbReference type="SMART" id="SM00091">
    <property type="entry name" value="PAS"/>
    <property type="match status" value="2"/>
</dbReference>
<dbReference type="InterPro" id="IPR001610">
    <property type="entry name" value="PAC"/>
</dbReference>
<dbReference type="SUPFAM" id="SSF55874">
    <property type="entry name" value="ATPase domain of HSP90 chaperone/DNA topoisomerase II/histidine kinase"/>
    <property type="match status" value="1"/>
</dbReference>
<dbReference type="PRINTS" id="PR00344">
    <property type="entry name" value="BCTRLSENSOR"/>
</dbReference>
<evidence type="ECO:0000256" key="2">
    <source>
        <dbReference type="ARBA" id="ARBA00004141"/>
    </source>
</evidence>
<dbReference type="InterPro" id="IPR035965">
    <property type="entry name" value="PAS-like_dom_sf"/>
</dbReference>
<comment type="caution">
    <text evidence="16">The sequence shown here is derived from an EMBL/GenBank/DDBJ whole genome shotgun (WGS) entry which is preliminary data.</text>
</comment>
<dbReference type="InterPro" id="IPR005467">
    <property type="entry name" value="His_kinase_dom"/>
</dbReference>
<dbReference type="RefSeq" id="WP_377025612.1">
    <property type="nucleotide sequence ID" value="NZ_JBHLTS010000076.1"/>
</dbReference>
<gene>
    <name evidence="16" type="ORF">ACFFGT_26960</name>
</gene>
<dbReference type="InterPro" id="IPR036097">
    <property type="entry name" value="HisK_dim/P_sf"/>
</dbReference>
<keyword evidence="5" id="KW-0808">Transferase</keyword>
<reference evidence="16 17" key="1">
    <citation type="submission" date="2024-09" db="EMBL/GenBank/DDBJ databases">
        <authorList>
            <person name="Sun Q."/>
            <person name="Mori K."/>
        </authorList>
    </citation>
    <scope>NUCLEOTIDE SEQUENCE [LARGE SCALE GENOMIC DNA]</scope>
    <source>
        <strain evidence="16 17">NCAIM B.02415</strain>
    </source>
</reference>
<feature type="domain" description="Histidine kinase" evidence="13">
    <location>
        <begin position="277"/>
        <end position="493"/>
    </location>
</feature>
<accession>A0ABV6LEI9</accession>
<dbReference type="SUPFAM" id="SSF55785">
    <property type="entry name" value="PYP-like sensor domain (PAS domain)"/>
    <property type="match status" value="1"/>
</dbReference>
<dbReference type="Pfam" id="PF13426">
    <property type="entry name" value="PAS_9"/>
    <property type="match status" value="1"/>
</dbReference>
<keyword evidence="7" id="KW-0547">Nucleotide-binding</keyword>
<dbReference type="InterPro" id="IPR036890">
    <property type="entry name" value="HATPase_C_sf"/>
</dbReference>
<dbReference type="InterPro" id="IPR013655">
    <property type="entry name" value="PAS_fold_3"/>
</dbReference>
<evidence type="ECO:0000256" key="11">
    <source>
        <dbReference type="ARBA" id="ARBA00023012"/>
    </source>
</evidence>
<keyword evidence="4" id="KW-0597">Phosphoprotein</keyword>
<evidence type="ECO:0000256" key="9">
    <source>
        <dbReference type="ARBA" id="ARBA00022840"/>
    </source>
</evidence>
<keyword evidence="17" id="KW-1185">Reference proteome</keyword>
<dbReference type="InterPro" id="IPR000014">
    <property type="entry name" value="PAS"/>
</dbReference>
<evidence type="ECO:0000259" key="15">
    <source>
        <dbReference type="PROSITE" id="PS50113"/>
    </source>
</evidence>
<evidence type="ECO:0000256" key="12">
    <source>
        <dbReference type="ARBA" id="ARBA00023136"/>
    </source>
</evidence>
<keyword evidence="6" id="KW-0812">Transmembrane</keyword>
<keyword evidence="11" id="KW-0902">Two-component regulatory system</keyword>
<dbReference type="PROSITE" id="PS50112">
    <property type="entry name" value="PAS"/>
    <property type="match status" value="1"/>
</dbReference>
<dbReference type="SMART" id="SM00388">
    <property type="entry name" value="HisKA"/>
    <property type="match status" value="1"/>
</dbReference>
<dbReference type="PROSITE" id="PS50109">
    <property type="entry name" value="HIS_KIN"/>
    <property type="match status" value="1"/>
</dbReference>
<organism evidence="16 17">
    <name type="scientific">Mucilaginibacter angelicae</name>
    <dbReference type="NCBI Taxonomy" id="869718"/>
    <lineage>
        <taxon>Bacteria</taxon>
        <taxon>Pseudomonadati</taxon>
        <taxon>Bacteroidota</taxon>
        <taxon>Sphingobacteriia</taxon>
        <taxon>Sphingobacteriales</taxon>
        <taxon>Sphingobacteriaceae</taxon>
        <taxon>Mucilaginibacter</taxon>
    </lineage>
</organism>
<dbReference type="SMART" id="SM00387">
    <property type="entry name" value="HATPase_c"/>
    <property type="match status" value="1"/>
</dbReference>
<protein>
    <recommendedName>
        <fullName evidence="3">histidine kinase</fullName>
        <ecNumber evidence="3">2.7.13.3</ecNumber>
    </recommendedName>
</protein>
<dbReference type="InterPro" id="IPR003594">
    <property type="entry name" value="HATPase_dom"/>
</dbReference>
<dbReference type="Gene3D" id="1.10.287.130">
    <property type="match status" value="1"/>
</dbReference>
<dbReference type="SMART" id="SM00086">
    <property type="entry name" value="PAC"/>
    <property type="match status" value="1"/>
</dbReference>
<dbReference type="Gene3D" id="2.10.70.100">
    <property type="match status" value="1"/>
</dbReference>
<keyword evidence="10" id="KW-1133">Transmembrane helix</keyword>
<sequence length="495" mass="55338">MTREQQHALPDEIFKIIFEKSPGSLLVGADAPRFTIMAASDDYLKITSSIREDILGKGFFEVFPDDASDPDDLTTARHVFTKVAETGLKVDVPCYQCDVYNADTKAYEVHFWSCSNIPFSCGNKVAYILNTVVDITAEVKARQAATESENRLRLAAEATGFATFDWDLKDEKNYCSPQLVELFGYPADAVLTSTDVFNMVHPDDKEIVINAFNEAYKTGVYHYEVRIIWPDGSLHWISTRGKQISDEEKTNTRILGTVLDITESKSDEIRKNDFIAMASHELKTPLTSIKSYIQILAKKLVNTEDNFVINALSKANFQVNKMTDLIHSFLDLSKLESGKLQLKRDQFDINELISDTITEFIQASNTHNIEFEPHGILEVDADRDKIGQVISNFLSNAIKYSPRGSTITITSKTTDCGPTVSVTDLGVGIKPKDQKRLFQRFYRVDSDKTMTVSGFGIGLYLAGEIIQCHKGKIGVESAEGEGSTFYFSLPVFPPL</sequence>
<evidence type="ECO:0000256" key="6">
    <source>
        <dbReference type="ARBA" id="ARBA00022692"/>
    </source>
</evidence>
<dbReference type="Pfam" id="PF00512">
    <property type="entry name" value="HisKA"/>
    <property type="match status" value="1"/>
</dbReference>
<evidence type="ECO:0000259" key="13">
    <source>
        <dbReference type="PROSITE" id="PS50109"/>
    </source>
</evidence>
<keyword evidence="9 16" id="KW-0067">ATP-binding</keyword>
<dbReference type="Pfam" id="PF08447">
    <property type="entry name" value="PAS_3"/>
    <property type="match status" value="1"/>
</dbReference>
<dbReference type="Gene3D" id="3.30.450.20">
    <property type="entry name" value="PAS domain"/>
    <property type="match status" value="2"/>
</dbReference>
<dbReference type="EC" id="2.7.13.3" evidence="3"/>
<proteinExistence type="predicted"/>
<dbReference type="PANTHER" id="PTHR42878:SF7">
    <property type="entry name" value="SENSOR HISTIDINE KINASE GLRK"/>
    <property type="match status" value="1"/>
</dbReference>
<evidence type="ECO:0000256" key="8">
    <source>
        <dbReference type="ARBA" id="ARBA00022777"/>
    </source>
</evidence>
<comment type="catalytic activity">
    <reaction evidence="1">
        <text>ATP + protein L-histidine = ADP + protein N-phospho-L-histidine.</text>
        <dbReference type="EC" id="2.7.13.3"/>
    </reaction>
</comment>
<evidence type="ECO:0000259" key="14">
    <source>
        <dbReference type="PROSITE" id="PS50112"/>
    </source>
</evidence>
<evidence type="ECO:0000256" key="7">
    <source>
        <dbReference type="ARBA" id="ARBA00022741"/>
    </source>
</evidence>
<dbReference type="InterPro" id="IPR050351">
    <property type="entry name" value="BphY/WalK/GraS-like"/>
</dbReference>
<feature type="domain" description="PAC" evidence="15">
    <location>
        <begin position="221"/>
        <end position="273"/>
    </location>
</feature>
<dbReference type="SUPFAM" id="SSF47384">
    <property type="entry name" value="Homodimeric domain of signal transducing histidine kinase"/>
    <property type="match status" value="1"/>
</dbReference>
<evidence type="ECO:0000256" key="1">
    <source>
        <dbReference type="ARBA" id="ARBA00000085"/>
    </source>
</evidence>
<dbReference type="Gene3D" id="3.30.565.10">
    <property type="entry name" value="Histidine kinase-like ATPase, C-terminal domain"/>
    <property type="match status" value="1"/>
</dbReference>
<dbReference type="GO" id="GO:0005524">
    <property type="term" value="F:ATP binding"/>
    <property type="evidence" value="ECO:0007669"/>
    <property type="project" value="UniProtKB-KW"/>
</dbReference>
<keyword evidence="8" id="KW-0418">Kinase</keyword>
<dbReference type="Pfam" id="PF02518">
    <property type="entry name" value="HATPase_c"/>
    <property type="match status" value="1"/>
</dbReference>
<dbReference type="CDD" id="cd00082">
    <property type="entry name" value="HisKA"/>
    <property type="match status" value="1"/>
</dbReference>
<evidence type="ECO:0000256" key="3">
    <source>
        <dbReference type="ARBA" id="ARBA00012438"/>
    </source>
</evidence>
<dbReference type="InterPro" id="IPR000700">
    <property type="entry name" value="PAS-assoc_C"/>
</dbReference>
<evidence type="ECO:0000313" key="16">
    <source>
        <dbReference type="EMBL" id="MFC0517882.1"/>
    </source>
</evidence>
<feature type="domain" description="PAS" evidence="14">
    <location>
        <begin position="148"/>
        <end position="219"/>
    </location>
</feature>
<evidence type="ECO:0000256" key="10">
    <source>
        <dbReference type="ARBA" id="ARBA00022989"/>
    </source>
</evidence>
<keyword evidence="12" id="KW-0472">Membrane</keyword>
<comment type="subcellular location">
    <subcellularLocation>
        <location evidence="2">Membrane</location>
        <topology evidence="2">Multi-pass membrane protein</topology>
    </subcellularLocation>
</comment>